<proteinExistence type="inferred from homology"/>
<evidence type="ECO:0000313" key="6">
    <source>
        <dbReference type="Proteomes" id="UP000248916"/>
    </source>
</evidence>
<evidence type="ECO:0000256" key="3">
    <source>
        <dbReference type="ARBA" id="ARBA00023002"/>
    </source>
</evidence>
<dbReference type="InterPro" id="IPR045247">
    <property type="entry name" value="Oye-like"/>
</dbReference>
<dbReference type="Proteomes" id="UP000248916">
    <property type="component" value="Unassembled WGS sequence"/>
</dbReference>
<dbReference type="InterPro" id="IPR001155">
    <property type="entry name" value="OxRdtase_FMN_N"/>
</dbReference>
<sequence length="366" mass="40123">MTEQDQLFSPVRMGDLDLPNRVLMAPLTRNRAHCDGTPADMAQIYYSQRATAGLIISEATQVDPMGKGYLDTPGIHDPSHVAAWRKITDAVHAKGGRIFLQLWHVGRISHVSLLPDGSKPLAPSAVRAETQTFTENGFEDCSEPEAMTLDQIHAVVEQFRRGAEMAQEAGFDGVEIHAANGYLLDQFLQDKTNRRDDAYGGDVANRMRLVSEIIDAVATVLPRGRIGIRLSPLGQANDIGDSDPETLFTQVYEMVSGKNLAYLHVMEQFPGAENDSDAHGMIERLRSHYEGFVISNGGYDGEAARSVIGSGHADAVAFGRPFIANPDLPERLRVGAKLNEGDQDTFYGGDAEGYTDYPFLEERETV</sequence>
<name>A0A2W7NDS1_9RHOB</name>
<keyword evidence="6" id="KW-1185">Reference proteome</keyword>
<evidence type="ECO:0000259" key="4">
    <source>
        <dbReference type="Pfam" id="PF00724"/>
    </source>
</evidence>
<dbReference type="OrthoDB" id="9784632at2"/>
<dbReference type="Gene3D" id="3.20.20.70">
    <property type="entry name" value="Aldolase class I"/>
    <property type="match status" value="1"/>
</dbReference>
<comment type="caution">
    <text evidence="5">The sequence shown here is derived from an EMBL/GenBank/DDBJ whole genome shotgun (WGS) entry which is preliminary data.</text>
</comment>
<comment type="similarity">
    <text evidence="2">Belongs to the NADH:flavin oxidoreductase/NADH oxidase family.</text>
</comment>
<organism evidence="5 6">
    <name type="scientific">Palleronia aestuarii</name>
    <dbReference type="NCBI Taxonomy" id="568105"/>
    <lineage>
        <taxon>Bacteria</taxon>
        <taxon>Pseudomonadati</taxon>
        <taxon>Pseudomonadota</taxon>
        <taxon>Alphaproteobacteria</taxon>
        <taxon>Rhodobacterales</taxon>
        <taxon>Roseobacteraceae</taxon>
        <taxon>Palleronia</taxon>
    </lineage>
</organism>
<dbReference type="SUPFAM" id="SSF51395">
    <property type="entry name" value="FMN-linked oxidoreductases"/>
    <property type="match status" value="1"/>
</dbReference>
<dbReference type="PANTHER" id="PTHR22893:SF91">
    <property type="entry name" value="NADPH DEHYDROGENASE 2-RELATED"/>
    <property type="match status" value="1"/>
</dbReference>
<protein>
    <submittedName>
        <fullName evidence="5">N-ethylmaleimide reductase</fullName>
    </submittedName>
</protein>
<evidence type="ECO:0000256" key="2">
    <source>
        <dbReference type="ARBA" id="ARBA00005979"/>
    </source>
</evidence>
<dbReference type="RefSeq" id="WP_111536627.1">
    <property type="nucleotide sequence ID" value="NZ_QKZL01000004.1"/>
</dbReference>
<evidence type="ECO:0000313" key="5">
    <source>
        <dbReference type="EMBL" id="PZX17743.1"/>
    </source>
</evidence>
<feature type="domain" description="NADH:flavin oxidoreductase/NADH oxidase N-terminal" evidence="4">
    <location>
        <begin position="6"/>
        <end position="338"/>
    </location>
</feature>
<dbReference type="AlphaFoldDB" id="A0A2W7NDS1"/>
<dbReference type="PANTHER" id="PTHR22893">
    <property type="entry name" value="NADH OXIDOREDUCTASE-RELATED"/>
    <property type="match status" value="1"/>
</dbReference>
<dbReference type="GO" id="GO:0010181">
    <property type="term" value="F:FMN binding"/>
    <property type="evidence" value="ECO:0007669"/>
    <property type="project" value="InterPro"/>
</dbReference>
<dbReference type="CDD" id="cd02933">
    <property type="entry name" value="OYE_like_FMN"/>
    <property type="match status" value="1"/>
</dbReference>
<accession>A0A2W7NDS1</accession>
<dbReference type="GO" id="GO:0016628">
    <property type="term" value="F:oxidoreductase activity, acting on the CH-CH group of donors, NAD or NADP as acceptor"/>
    <property type="evidence" value="ECO:0007669"/>
    <property type="project" value="UniProtKB-ARBA"/>
</dbReference>
<reference evidence="5 6" key="1">
    <citation type="submission" date="2018-06" db="EMBL/GenBank/DDBJ databases">
        <title>Genomic Encyclopedia of Archaeal and Bacterial Type Strains, Phase II (KMG-II): from individual species to whole genera.</title>
        <authorList>
            <person name="Goeker M."/>
        </authorList>
    </citation>
    <scope>NUCLEOTIDE SEQUENCE [LARGE SCALE GENOMIC DNA]</scope>
    <source>
        <strain evidence="5 6">DSM 22009</strain>
    </source>
</reference>
<keyword evidence="3" id="KW-0560">Oxidoreductase</keyword>
<dbReference type="InterPro" id="IPR013785">
    <property type="entry name" value="Aldolase_TIM"/>
</dbReference>
<dbReference type="EMBL" id="QKZL01000004">
    <property type="protein sequence ID" value="PZX17743.1"/>
    <property type="molecule type" value="Genomic_DNA"/>
</dbReference>
<comment type="cofactor">
    <cofactor evidence="1">
        <name>FMN</name>
        <dbReference type="ChEBI" id="CHEBI:58210"/>
    </cofactor>
</comment>
<dbReference type="Pfam" id="PF00724">
    <property type="entry name" value="Oxidored_FMN"/>
    <property type="match status" value="1"/>
</dbReference>
<gene>
    <name evidence="5" type="ORF">LX81_01471</name>
</gene>
<dbReference type="GO" id="GO:0005829">
    <property type="term" value="C:cytosol"/>
    <property type="evidence" value="ECO:0007669"/>
    <property type="project" value="UniProtKB-ARBA"/>
</dbReference>
<evidence type="ECO:0000256" key="1">
    <source>
        <dbReference type="ARBA" id="ARBA00001917"/>
    </source>
</evidence>
<dbReference type="FunFam" id="3.20.20.70:FF:000059">
    <property type="entry name" value="N-ethylmaleimide reductase, FMN-linked"/>
    <property type="match status" value="1"/>
</dbReference>